<dbReference type="EMBL" id="SRLO01001674">
    <property type="protein sequence ID" value="TNN36002.1"/>
    <property type="molecule type" value="Genomic_DNA"/>
</dbReference>
<sequence length="78" mass="8310">MLVTGRSVGLQRRTGGLLLPLLRLHGPQVSSRSHPSHLLVSSSPHSSTVLRCPRGDTALITLGGRHSDCSAVLPQHDQ</sequence>
<protein>
    <submittedName>
        <fullName evidence="1">Uncharacterized protein</fullName>
    </submittedName>
</protein>
<evidence type="ECO:0000313" key="1">
    <source>
        <dbReference type="EMBL" id="TNN36002.1"/>
    </source>
</evidence>
<evidence type="ECO:0000313" key="2">
    <source>
        <dbReference type="Proteomes" id="UP000314294"/>
    </source>
</evidence>
<dbReference type="AlphaFoldDB" id="A0A4Z2F6B5"/>
<comment type="caution">
    <text evidence="1">The sequence shown here is derived from an EMBL/GenBank/DDBJ whole genome shotgun (WGS) entry which is preliminary data.</text>
</comment>
<name>A0A4Z2F6B5_9TELE</name>
<keyword evidence="2" id="KW-1185">Reference proteome</keyword>
<accession>A0A4Z2F6B5</accession>
<dbReference type="Proteomes" id="UP000314294">
    <property type="component" value="Unassembled WGS sequence"/>
</dbReference>
<organism evidence="1 2">
    <name type="scientific">Liparis tanakae</name>
    <name type="common">Tanaka's snailfish</name>
    <dbReference type="NCBI Taxonomy" id="230148"/>
    <lineage>
        <taxon>Eukaryota</taxon>
        <taxon>Metazoa</taxon>
        <taxon>Chordata</taxon>
        <taxon>Craniata</taxon>
        <taxon>Vertebrata</taxon>
        <taxon>Euteleostomi</taxon>
        <taxon>Actinopterygii</taxon>
        <taxon>Neopterygii</taxon>
        <taxon>Teleostei</taxon>
        <taxon>Neoteleostei</taxon>
        <taxon>Acanthomorphata</taxon>
        <taxon>Eupercaria</taxon>
        <taxon>Perciformes</taxon>
        <taxon>Cottioidei</taxon>
        <taxon>Cottales</taxon>
        <taxon>Liparidae</taxon>
        <taxon>Liparis</taxon>
    </lineage>
</organism>
<proteinExistence type="predicted"/>
<reference evidence="1 2" key="1">
    <citation type="submission" date="2019-03" db="EMBL/GenBank/DDBJ databases">
        <title>First draft genome of Liparis tanakae, snailfish: a comprehensive survey of snailfish specific genes.</title>
        <authorList>
            <person name="Kim W."/>
            <person name="Song I."/>
            <person name="Jeong J.-H."/>
            <person name="Kim D."/>
            <person name="Kim S."/>
            <person name="Ryu S."/>
            <person name="Song J.Y."/>
            <person name="Lee S.K."/>
        </authorList>
    </citation>
    <scope>NUCLEOTIDE SEQUENCE [LARGE SCALE GENOMIC DNA]</scope>
    <source>
        <tissue evidence="1">Muscle</tissue>
    </source>
</reference>
<gene>
    <name evidence="1" type="ORF">EYF80_053841</name>
</gene>